<feature type="transmembrane region" description="Helical" evidence="7">
    <location>
        <begin position="95"/>
        <end position="120"/>
    </location>
</feature>
<keyword evidence="4 7" id="KW-0812">Transmembrane</keyword>
<feature type="transmembrane region" description="Helical" evidence="7">
    <location>
        <begin position="256"/>
        <end position="276"/>
    </location>
</feature>
<evidence type="ECO:0000256" key="1">
    <source>
        <dbReference type="ARBA" id="ARBA00004651"/>
    </source>
</evidence>
<dbReference type="STRING" id="419479.SAMN04488563_3891"/>
<dbReference type="PANTHER" id="PTHR23513:SF6">
    <property type="entry name" value="MAJOR FACILITATOR SUPERFAMILY ASSOCIATED DOMAIN-CONTAINING PROTEIN"/>
    <property type="match status" value="1"/>
</dbReference>
<dbReference type="PRINTS" id="PR01988">
    <property type="entry name" value="EXPORTERBACE"/>
</dbReference>
<sequence>MSAEPPFPPPGFRRFWAGEAVSGLGSYVTLLALQTLVVLDLDGGATEVGWVSSARWLPYLLAGLVVGALVDRVRRRPVMITSDLARAAVLLMIPAAWAADLLTLPLLVVLVACFGAASLVNDAASMAFLPRLVQRVHLQRAHARIDGADAVAQTAGPALGGLLVRLIGAPLAVLADAVTYVFSAVMVATTRVDEPRDRAGGPVPSLRREISEGVRWVYGGSGLARLAVATHVWFAANAMVLVVLPVWALVELGLSPSTFGLTTAAAGVGALLGASVSTAAGRRFGTGGAIIAAHAVITVAVVVVATAGAGTGTVLAPVLLGVGQGLYGLAMGLSNSHEMTFRQALTPDALQARTNTTMRSFNRGVVVVASPLAGLLADRLGLASALVIAAVIFAGTVLMLLASPFRHARI</sequence>
<dbReference type="InterPro" id="IPR022324">
    <property type="entry name" value="Bacilysin_exporter_BacE_put"/>
</dbReference>
<feature type="transmembrane region" description="Helical" evidence="7">
    <location>
        <begin position="232"/>
        <end position="250"/>
    </location>
</feature>
<feature type="transmembrane region" description="Helical" evidence="7">
    <location>
        <begin position="15"/>
        <end position="36"/>
    </location>
</feature>
<evidence type="ECO:0000313" key="9">
    <source>
        <dbReference type="Proteomes" id="UP000182977"/>
    </source>
</evidence>
<evidence type="ECO:0000256" key="3">
    <source>
        <dbReference type="ARBA" id="ARBA00022475"/>
    </source>
</evidence>
<proteinExistence type="predicted"/>
<dbReference type="Proteomes" id="UP000182977">
    <property type="component" value="Chromosome I"/>
</dbReference>
<dbReference type="Gene3D" id="1.20.1250.20">
    <property type="entry name" value="MFS general substrate transporter like domains"/>
    <property type="match status" value="1"/>
</dbReference>
<dbReference type="Pfam" id="PF05977">
    <property type="entry name" value="MFS_3"/>
    <property type="match status" value="1"/>
</dbReference>
<dbReference type="RefSeq" id="WP_046771000.1">
    <property type="nucleotide sequence ID" value="NZ_LBMC01000038.1"/>
</dbReference>
<dbReference type="OrthoDB" id="9815525at2"/>
<evidence type="ECO:0000256" key="6">
    <source>
        <dbReference type="ARBA" id="ARBA00023136"/>
    </source>
</evidence>
<dbReference type="EMBL" id="LT629791">
    <property type="protein sequence ID" value="SDU68647.1"/>
    <property type="molecule type" value="Genomic_DNA"/>
</dbReference>
<keyword evidence="5 7" id="KW-1133">Transmembrane helix</keyword>
<protein>
    <submittedName>
        <fullName evidence="8">Predicted arabinose efflux permease, MFS family</fullName>
    </submittedName>
</protein>
<dbReference type="InterPro" id="IPR010290">
    <property type="entry name" value="TM_effector"/>
</dbReference>
<dbReference type="SUPFAM" id="SSF103473">
    <property type="entry name" value="MFS general substrate transporter"/>
    <property type="match status" value="1"/>
</dbReference>
<feature type="transmembrane region" description="Helical" evidence="7">
    <location>
        <begin position="383"/>
        <end position="402"/>
    </location>
</feature>
<keyword evidence="6 7" id="KW-0472">Membrane</keyword>
<keyword evidence="3" id="KW-1003">Cell membrane</keyword>
<feature type="transmembrane region" description="Helical" evidence="7">
    <location>
        <begin position="56"/>
        <end position="74"/>
    </location>
</feature>
<evidence type="ECO:0000256" key="5">
    <source>
        <dbReference type="ARBA" id="ARBA00022989"/>
    </source>
</evidence>
<dbReference type="PANTHER" id="PTHR23513">
    <property type="entry name" value="INTEGRAL MEMBRANE EFFLUX PROTEIN-RELATED"/>
    <property type="match status" value="1"/>
</dbReference>
<dbReference type="GO" id="GO:0005886">
    <property type="term" value="C:plasma membrane"/>
    <property type="evidence" value="ECO:0007669"/>
    <property type="project" value="UniProtKB-SubCell"/>
</dbReference>
<dbReference type="CDD" id="cd06173">
    <property type="entry name" value="MFS_MefA_like"/>
    <property type="match status" value="1"/>
</dbReference>
<dbReference type="AlphaFoldDB" id="A0A1H2KIV7"/>
<evidence type="ECO:0000256" key="2">
    <source>
        <dbReference type="ARBA" id="ARBA00022448"/>
    </source>
</evidence>
<evidence type="ECO:0000256" key="7">
    <source>
        <dbReference type="SAM" id="Phobius"/>
    </source>
</evidence>
<feature type="transmembrane region" description="Helical" evidence="7">
    <location>
        <begin position="314"/>
        <end position="333"/>
    </location>
</feature>
<comment type="subcellular location">
    <subcellularLocation>
        <location evidence="1">Cell membrane</location>
        <topology evidence="1">Multi-pass membrane protein</topology>
    </subcellularLocation>
</comment>
<evidence type="ECO:0000313" key="8">
    <source>
        <dbReference type="EMBL" id="SDU68647.1"/>
    </source>
</evidence>
<dbReference type="InterPro" id="IPR036259">
    <property type="entry name" value="MFS_trans_sf"/>
</dbReference>
<feature type="transmembrane region" description="Helical" evidence="7">
    <location>
        <begin position="288"/>
        <end position="308"/>
    </location>
</feature>
<keyword evidence="2" id="KW-0813">Transport</keyword>
<feature type="transmembrane region" description="Helical" evidence="7">
    <location>
        <begin position="167"/>
        <end position="188"/>
    </location>
</feature>
<evidence type="ECO:0000256" key="4">
    <source>
        <dbReference type="ARBA" id="ARBA00022692"/>
    </source>
</evidence>
<organism evidence="8 9">
    <name type="scientific">Jiangella alkaliphila</name>
    <dbReference type="NCBI Taxonomy" id="419479"/>
    <lineage>
        <taxon>Bacteria</taxon>
        <taxon>Bacillati</taxon>
        <taxon>Actinomycetota</taxon>
        <taxon>Actinomycetes</taxon>
        <taxon>Jiangellales</taxon>
        <taxon>Jiangellaceae</taxon>
        <taxon>Jiangella</taxon>
    </lineage>
</organism>
<gene>
    <name evidence="8" type="ORF">SAMN04488563_3891</name>
</gene>
<reference evidence="9" key="1">
    <citation type="submission" date="2016-10" db="EMBL/GenBank/DDBJ databases">
        <authorList>
            <person name="Varghese N."/>
            <person name="Submissions S."/>
        </authorList>
    </citation>
    <scope>NUCLEOTIDE SEQUENCE [LARGE SCALE GENOMIC DNA]</scope>
    <source>
        <strain evidence="9">DSM 45079</strain>
    </source>
</reference>
<feature type="transmembrane region" description="Helical" evidence="7">
    <location>
        <begin position="360"/>
        <end position="377"/>
    </location>
</feature>
<accession>A0A1H2KIV7</accession>
<name>A0A1H2KIV7_9ACTN</name>
<keyword evidence="9" id="KW-1185">Reference proteome</keyword>